<evidence type="ECO:0000256" key="1">
    <source>
        <dbReference type="SAM" id="MobiDB-lite"/>
    </source>
</evidence>
<evidence type="ECO:0000313" key="2">
    <source>
        <dbReference type="EMBL" id="MCH94111.1"/>
    </source>
</evidence>
<evidence type="ECO:0000313" key="3">
    <source>
        <dbReference type="Proteomes" id="UP000265520"/>
    </source>
</evidence>
<comment type="caution">
    <text evidence="2">The sequence shown here is derived from an EMBL/GenBank/DDBJ whole genome shotgun (WGS) entry which is preliminary data.</text>
</comment>
<organism evidence="2 3">
    <name type="scientific">Trifolium medium</name>
    <dbReference type="NCBI Taxonomy" id="97028"/>
    <lineage>
        <taxon>Eukaryota</taxon>
        <taxon>Viridiplantae</taxon>
        <taxon>Streptophyta</taxon>
        <taxon>Embryophyta</taxon>
        <taxon>Tracheophyta</taxon>
        <taxon>Spermatophyta</taxon>
        <taxon>Magnoliopsida</taxon>
        <taxon>eudicotyledons</taxon>
        <taxon>Gunneridae</taxon>
        <taxon>Pentapetalae</taxon>
        <taxon>rosids</taxon>
        <taxon>fabids</taxon>
        <taxon>Fabales</taxon>
        <taxon>Fabaceae</taxon>
        <taxon>Papilionoideae</taxon>
        <taxon>50 kb inversion clade</taxon>
        <taxon>NPAAA clade</taxon>
        <taxon>Hologalegina</taxon>
        <taxon>IRL clade</taxon>
        <taxon>Trifolieae</taxon>
        <taxon>Trifolium</taxon>
    </lineage>
</organism>
<name>A0A392N305_9FABA</name>
<feature type="compositionally biased region" description="Basic and acidic residues" evidence="1">
    <location>
        <begin position="21"/>
        <end position="38"/>
    </location>
</feature>
<dbReference type="AlphaFoldDB" id="A0A392N305"/>
<keyword evidence="3" id="KW-1185">Reference proteome</keyword>
<sequence>MVTDGGVCNGSRGMCARQHVRQKESVNEKEKDGARKNEKEAYAVRKTEDGVGFFVSVAMTQF</sequence>
<proteinExistence type="predicted"/>
<gene>
    <name evidence="2" type="ORF">A2U01_0015066</name>
</gene>
<feature type="region of interest" description="Disordered" evidence="1">
    <location>
        <begin position="19"/>
        <end position="38"/>
    </location>
</feature>
<dbReference type="Proteomes" id="UP000265520">
    <property type="component" value="Unassembled WGS sequence"/>
</dbReference>
<accession>A0A392N305</accession>
<dbReference type="EMBL" id="LXQA010026535">
    <property type="protein sequence ID" value="MCH94111.1"/>
    <property type="molecule type" value="Genomic_DNA"/>
</dbReference>
<reference evidence="2 3" key="1">
    <citation type="journal article" date="2018" name="Front. Plant Sci.">
        <title>Red Clover (Trifolium pratense) and Zigzag Clover (T. medium) - A Picture of Genomic Similarities and Differences.</title>
        <authorList>
            <person name="Dluhosova J."/>
            <person name="Istvanek J."/>
            <person name="Nedelnik J."/>
            <person name="Repkova J."/>
        </authorList>
    </citation>
    <scope>NUCLEOTIDE SEQUENCE [LARGE SCALE GENOMIC DNA]</scope>
    <source>
        <strain evidence="3">cv. 10/8</strain>
        <tissue evidence="2">Leaf</tissue>
    </source>
</reference>
<protein>
    <submittedName>
        <fullName evidence="2">Uncharacterized protein</fullName>
    </submittedName>
</protein>